<feature type="signal peptide" evidence="1">
    <location>
        <begin position="1"/>
        <end position="22"/>
    </location>
</feature>
<dbReference type="NCBIfam" id="TIGR02595">
    <property type="entry name" value="PEP_CTERM"/>
    <property type="match status" value="1"/>
</dbReference>
<dbReference type="RefSeq" id="WP_163086394.1">
    <property type="nucleotide sequence ID" value="NZ_JAAAWN010000018.1"/>
</dbReference>
<dbReference type="NCBIfam" id="NF041927">
    <property type="entry name" value="Xrt_dep_XDP1"/>
    <property type="match status" value="1"/>
</dbReference>
<keyword evidence="1" id="KW-0732">Signal</keyword>
<keyword evidence="3" id="KW-1185">Reference proteome</keyword>
<dbReference type="AlphaFoldDB" id="A0A7X5LMH0"/>
<feature type="chain" id="PRO_5030994238" evidence="1">
    <location>
        <begin position="23"/>
        <end position="299"/>
    </location>
</feature>
<name>A0A7X5LMH0_9ALTE</name>
<dbReference type="Proteomes" id="UP000470213">
    <property type="component" value="Unassembled WGS sequence"/>
</dbReference>
<evidence type="ECO:0000256" key="1">
    <source>
        <dbReference type="SAM" id="SignalP"/>
    </source>
</evidence>
<dbReference type="InterPro" id="IPR013424">
    <property type="entry name" value="Ice-binding_C"/>
</dbReference>
<evidence type="ECO:0000313" key="2">
    <source>
        <dbReference type="EMBL" id="NDV92123.1"/>
    </source>
</evidence>
<sequence length="299" mass="32018">MKSLLLLALSVSFFLVSSPLLAGSGSSSSNSSGSTSVDSTLNQYVYDLYTMDSGTNIDYTLDGSSSNIIIDGTSIRVGVSAWSDTSNISTDGIRNDDNEVVHYDSLDAYQHFNDYGFGLVNSNGNDSHTLDNFSGGEDFDMVLFSFSEAVTLTGASFTYLDSSASSKQISVVGLSDISLFENHASNEFGWADVASSDGLVLSDGHFNISSNGNYWSTSGYTSEFSDLSAAKYWLVGAYNVYFDDSSSSYSNTGFKLASLNLTTNGTEINQPPTEVSEPAPVALMLIGLGLLVLRRKRIF</sequence>
<accession>A0A7X5LMH0</accession>
<comment type="caution">
    <text evidence="2">The sequence shown here is derived from an EMBL/GenBank/DDBJ whole genome shotgun (WGS) entry which is preliminary data.</text>
</comment>
<dbReference type="EMBL" id="JAAAWN010000018">
    <property type="protein sequence ID" value="NDV92123.1"/>
    <property type="molecule type" value="Genomic_DNA"/>
</dbReference>
<protein>
    <submittedName>
        <fullName evidence="2">PEP-CTERM sorting domain-containing protein</fullName>
    </submittedName>
</protein>
<evidence type="ECO:0000313" key="3">
    <source>
        <dbReference type="Proteomes" id="UP000470213"/>
    </source>
</evidence>
<proteinExistence type="predicted"/>
<reference evidence="2 3" key="1">
    <citation type="submission" date="2020-01" db="EMBL/GenBank/DDBJ databases">
        <authorList>
            <person name="Chen J."/>
            <person name="Zhu S."/>
            <person name="Yang J."/>
        </authorList>
    </citation>
    <scope>NUCLEOTIDE SEQUENCE [LARGE SCALE GENOMIC DNA]</scope>
    <source>
        <strain evidence="2 3">345S023</strain>
    </source>
</reference>
<gene>
    <name evidence="2" type="ORF">GTH32_13160</name>
</gene>
<dbReference type="InterPro" id="IPR049672">
    <property type="entry name" value="Xrt_dep_XDP1"/>
</dbReference>
<organism evidence="2 3">
    <name type="scientific">Alteromonas profundi</name>
    <dbReference type="NCBI Taxonomy" id="2696062"/>
    <lineage>
        <taxon>Bacteria</taxon>
        <taxon>Pseudomonadati</taxon>
        <taxon>Pseudomonadota</taxon>
        <taxon>Gammaproteobacteria</taxon>
        <taxon>Alteromonadales</taxon>
        <taxon>Alteromonadaceae</taxon>
        <taxon>Alteromonas/Salinimonas group</taxon>
        <taxon>Alteromonas</taxon>
    </lineage>
</organism>